<evidence type="ECO:0000313" key="3">
    <source>
        <dbReference type="Proteomes" id="UP001162164"/>
    </source>
</evidence>
<dbReference type="EMBL" id="JAPWTJ010001556">
    <property type="protein sequence ID" value="KAJ8970905.1"/>
    <property type="molecule type" value="Genomic_DNA"/>
</dbReference>
<reference evidence="2" key="1">
    <citation type="journal article" date="2023" name="Insect Mol. Biol.">
        <title>Genome sequencing provides insights into the evolution of gene families encoding plant cell wall-degrading enzymes in longhorned beetles.</title>
        <authorList>
            <person name="Shin N.R."/>
            <person name="Okamura Y."/>
            <person name="Kirsch R."/>
            <person name="Pauchet Y."/>
        </authorList>
    </citation>
    <scope>NUCLEOTIDE SEQUENCE</scope>
    <source>
        <strain evidence="2">MMC_N1</strain>
    </source>
</reference>
<name>A0ABQ9J1J0_9CUCU</name>
<dbReference type="InterPro" id="IPR008979">
    <property type="entry name" value="Galactose-bd-like_sf"/>
</dbReference>
<accession>A0ABQ9J1J0</accession>
<evidence type="ECO:0000313" key="2">
    <source>
        <dbReference type="EMBL" id="KAJ8970905.1"/>
    </source>
</evidence>
<comment type="caution">
    <text evidence="2">The sequence shown here is derived from an EMBL/GenBank/DDBJ whole genome shotgun (WGS) entry which is preliminary data.</text>
</comment>
<dbReference type="Proteomes" id="UP001162164">
    <property type="component" value="Unassembled WGS sequence"/>
</dbReference>
<sequence length="152" mass="16927">MEHSDSVMPHGKSKSSFVMIKTDLFKRAVLFTLLNPQSCGAALAGIRKAVSMDISNYQNISMKIRGQGQYKGYKFFMWHKGHNGSQAPSDFDVVNLPIQKFQLYLEGVHLKTGEPLDRTQITSMGILAYGGAHSLEKQHGAAALEIDWLKLE</sequence>
<dbReference type="SUPFAM" id="SSF49785">
    <property type="entry name" value="Galactose-binding domain-like"/>
    <property type="match status" value="1"/>
</dbReference>
<dbReference type="InterPro" id="IPR013857">
    <property type="entry name" value="NADH-UbQ_OxRdtase-assoc_prot30"/>
</dbReference>
<gene>
    <name evidence="2" type="ORF">NQ317_009057</name>
</gene>
<keyword evidence="3" id="KW-1185">Reference proteome</keyword>
<dbReference type="Pfam" id="PF08547">
    <property type="entry name" value="CIA30"/>
    <property type="match status" value="1"/>
</dbReference>
<proteinExistence type="predicted"/>
<feature type="domain" description="NADH:ubiquinone oxidoreductase intermediate-associated protein 30" evidence="1">
    <location>
        <begin position="4"/>
        <end position="146"/>
    </location>
</feature>
<protein>
    <recommendedName>
        <fullName evidence="1">NADH:ubiquinone oxidoreductase intermediate-associated protein 30 domain-containing protein</fullName>
    </recommendedName>
</protein>
<evidence type="ECO:0000259" key="1">
    <source>
        <dbReference type="Pfam" id="PF08547"/>
    </source>
</evidence>
<organism evidence="2 3">
    <name type="scientific">Molorchus minor</name>
    <dbReference type="NCBI Taxonomy" id="1323400"/>
    <lineage>
        <taxon>Eukaryota</taxon>
        <taxon>Metazoa</taxon>
        <taxon>Ecdysozoa</taxon>
        <taxon>Arthropoda</taxon>
        <taxon>Hexapoda</taxon>
        <taxon>Insecta</taxon>
        <taxon>Pterygota</taxon>
        <taxon>Neoptera</taxon>
        <taxon>Endopterygota</taxon>
        <taxon>Coleoptera</taxon>
        <taxon>Polyphaga</taxon>
        <taxon>Cucujiformia</taxon>
        <taxon>Chrysomeloidea</taxon>
        <taxon>Cerambycidae</taxon>
        <taxon>Lamiinae</taxon>
        <taxon>Monochamini</taxon>
        <taxon>Molorchus</taxon>
    </lineage>
</organism>